<evidence type="ECO:0000313" key="2">
    <source>
        <dbReference type="EMBL" id="RAR75501.1"/>
    </source>
</evidence>
<keyword evidence="1" id="KW-0472">Membrane</keyword>
<dbReference type="Gene3D" id="1.20.120.1490">
    <property type="match status" value="1"/>
</dbReference>
<name>A0A328YN79_9FLAO</name>
<evidence type="ECO:0000256" key="1">
    <source>
        <dbReference type="SAM" id="Phobius"/>
    </source>
</evidence>
<accession>A0A328YN79</accession>
<protein>
    <recommendedName>
        <fullName evidence="4">Periplasmic heavy metal sensor</fullName>
    </recommendedName>
</protein>
<proteinExistence type="predicted"/>
<keyword evidence="1" id="KW-0812">Transmembrane</keyword>
<sequence length="180" mass="21902">MKCFLTNYYFQQINIMDIFKKHQIATRIIFLLVFLNLSMILFFFWREYSVREEPLLFPKNEAYKDVSGILKEALNLTKKQESQFEAIREKYFRKEAFLKQIIREDKDLMNENIFNKSTDSLIVKGLAKQISANEYKMELLRYQQAQEFKSVCTAQQQEKFKNLVREIRDYFRPDNQPYKR</sequence>
<gene>
    <name evidence="2" type="ORF">CLV55_101201</name>
</gene>
<evidence type="ECO:0000313" key="3">
    <source>
        <dbReference type="Proteomes" id="UP000248840"/>
    </source>
</evidence>
<dbReference type="EMBL" id="QLSZ01000001">
    <property type="protein sequence ID" value="RAR75501.1"/>
    <property type="molecule type" value="Genomic_DNA"/>
</dbReference>
<keyword evidence="3" id="KW-1185">Reference proteome</keyword>
<feature type="transmembrane region" description="Helical" evidence="1">
    <location>
        <begin position="24"/>
        <end position="45"/>
    </location>
</feature>
<organism evidence="2 3">
    <name type="scientific">Flavobacterium aciduliphilum</name>
    <dbReference type="NCBI Taxonomy" id="1101402"/>
    <lineage>
        <taxon>Bacteria</taxon>
        <taxon>Pseudomonadati</taxon>
        <taxon>Bacteroidota</taxon>
        <taxon>Flavobacteriia</taxon>
        <taxon>Flavobacteriales</taxon>
        <taxon>Flavobacteriaceae</taxon>
        <taxon>Flavobacterium</taxon>
    </lineage>
</organism>
<dbReference type="Proteomes" id="UP000248840">
    <property type="component" value="Unassembled WGS sequence"/>
</dbReference>
<comment type="caution">
    <text evidence="2">The sequence shown here is derived from an EMBL/GenBank/DDBJ whole genome shotgun (WGS) entry which is preliminary data.</text>
</comment>
<evidence type="ECO:0008006" key="4">
    <source>
        <dbReference type="Google" id="ProtNLM"/>
    </source>
</evidence>
<reference evidence="2 3" key="1">
    <citation type="submission" date="2018-06" db="EMBL/GenBank/DDBJ databases">
        <title>Genomic Encyclopedia of Archaeal and Bacterial Type Strains, Phase II (KMG-II): from individual species to whole genera.</title>
        <authorList>
            <person name="Goeker M."/>
        </authorList>
    </citation>
    <scope>NUCLEOTIDE SEQUENCE [LARGE SCALE GENOMIC DNA]</scope>
    <source>
        <strain evidence="2 3">DSM 25663</strain>
    </source>
</reference>
<keyword evidence="1" id="KW-1133">Transmembrane helix</keyword>
<dbReference type="AlphaFoldDB" id="A0A328YN79"/>